<proteinExistence type="predicted"/>
<dbReference type="EMBL" id="CM045770">
    <property type="protein sequence ID" value="KAI7991424.1"/>
    <property type="molecule type" value="Genomic_DNA"/>
</dbReference>
<keyword evidence="2" id="KW-1185">Reference proteome</keyword>
<sequence>MSSPVAPPLLVFSQSLVSILLCSSDDTTFKGIDLENPVIDVTPSPLTGYNTSSFHGSKDVLLCESVRVAGQSRLELGSYASAYQVSIFLLLGIVVAGAALGCWLVWKFVISDDGSGDVAVAQFVKWATRVIAATFIFQRTLDTPLVMGPLASCLSICFLITSFKWNGPEYDISDHWEGDKKSTGLLFNIP</sequence>
<organism evidence="1 2">
    <name type="scientific">Camellia lanceoleosa</name>
    <dbReference type="NCBI Taxonomy" id="1840588"/>
    <lineage>
        <taxon>Eukaryota</taxon>
        <taxon>Viridiplantae</taxon>
        <taxon>Streptophyta</taxon>
        <taxon>Embryophyta</taxon>
        <taxon>Tracheophyta</taxon>
        <taxon>Spermatophyta</taxon>
        <taxon>Magnoliopsida</taxon>
        <taxon>eudicotyledons</taxon>
        <taxon>Gunneridae</taxon>
        <taxon>Pentapetalae</taxon>
        <taxon>asterids</taxon>
        <taxon>Ericales</taxon>
        <taxon>Theaceae</taxon>
        <taxon>Camellia</taxon>
    </lineage>
</organism>
<evidence type="ECO:0000313" key="2">
    <source>
        <dbReference type="Proteomes" id="UP001060215"/>
    </source>
</evidence>
<accession>A0ACC0FSB2</accession>
<evidence type="ECO:0000313" key="1">
    <source>
        <dbReference type="EMBL" id="KAI7991424.1"/>
    </source>
</evidence>
<name>A0ACC0FSB2_9ERIC</name>
<dbReference type="Proteomes" id="UP001060215">
    <property type="component" value="Chromosome 13"/>
</dbReference>
<comment type="caution">
    <text evidence="1">The sequence shown here is derived from an EMBL/GenBank/DDBJ whole genome shotgun (WGS) entry which is preliminary data.</text>
</comment>
<reference evidence="1 2" key="1">
    <citation type="journal article" date="2022" name="Plant J.">
        <title>Chromosome-level genome of Camellia lanceoleosa provides a valuable resource for understanding genome evolution and self-incompatibility.</title>
        <authorList>
            <person name="Gong W."/>
            <person name="Xiao S."/>
            <person name="Wang L."/>
            <person name="Liao Z."/>
            <person name="Chang Y."/>
            <person name="Mo W."/>
            <person name="Hu G."/>
            <person name="Li W."/>
            <person name="Zhao G."/>
            <person name="Zhu H."/>
            <person name="Hu X."/>
            <person name="Ji K."/>
            <person name="Xiang X."/>
            <person name="Song Q."/>
            <person name="Yuan D."/>
            <person name="Jin S."/>
            <person name="Zhang L."/>
        </authorList>
    </citation>
    <scope>NUCLEOTIDE SEQUENCE [LARGE SCALE GENOMIC DNA]</scope>
    <source>
        <strain evidence="1">SQ_2022a</strain>
    </source>
</reference>
<gene>
    <name evidence="1" type="ORF">LOK49_LG12G02205</name>
</gene>
<protein>
    <submittedName>
        <fullName evidence="1">Uncharacterized protein</fullName>
    </submittedName>
</protein>